<proteinExistence type="predicted"/>
<name>A0A268EH29_9BACL</name>
<reference evidence="1 2" key="1">
    <citation type="submission" date="2017-07" db="EMBL/GenBank/DDBJ databases">
        <title>Isolation and whole genome analysis of endospore-forming bacteria from heroin.</title>
        <authorList>
            <person name="Kalinowski J."/>
            <person name="Ahrens B."/>
            <person name="Al-Dilaimi A."/>
            <person name="Winkler A."/>
            <person name="Wibberg D."/>
            <person name="Schleenbecker U."/>
            <person name="Ruckert C."/>
            <person name="Wolfel R."/>
            <person name="Grass G."/>
        </authorList>
    </citation>
    <scope>NUCLEOTIDE SEQUENCE [LARGE SCALE GENOMIC DNA]</scope>
    <source>
        <strain evidence="1 2">7537-G1</strain>
    </source>
</reference>
<comment type="caution">
    <text evidence="1">The sequence shown here is derived from an EMBL/GenBank/DDBJ whole genome shotgun (WGS) entry which is preliminary data.</text>
</comment>
<gene>
    <name evidence="1" type="ORF">CHH67_22580</name>
</gene>
<dbReference type="OrthoDB" id="2935851at2"/>
<accession>A0A268EH29</accession>
<sequence length="171" mass="20423">MNDYKTQFNEEVTHLITRQIEDRGERMATVQALIDRYISEHGATPDPAQLERLTDYILREELTDRHPDKITRNEYPFMSTWQLDVRHDRETSFKMAEEIGTDGRDYRVPKRRKRSTYESIFVDQAAKIRNKERAEQYKRDTATRTTAEYNLYENGGELTESFVQCRGIKYR</sequence>
<evidence type="ECO:0000313" key="1">
    <source>
        <dbReference type="EMBL" id="PAD72430.1"/>
    </source>
</evidence>
<evidence type="ECO:0000313" key="2">
    <source>
        <dbReference type="Proteomes" id="UP000215596"/>
    </source>
</evidence>
<dbReference type="EMBL" id="NPBY01000079">
    <property type="protein sequence ID" value="PAD72430.1"/>
    <property type="molecule type" value="Genomic_DNA"/>
</dbReference>
<dbReference type="RefSeq" id="WP_095267629.1">
    <property type="nucleotide sequence ID" value="NZ_NPBY01000079.1"/>
</dbReference>
<dbReference type="Proteomes" id="UP000215596">
    <property type="component" value="Unassembled WGS sequence"/>
</dbReference>
<protein>
    <submittedName>
        <fullName evidence="1">Uncharacterized protein</fullName>
    </submittedName>
</protein>
<dbReference type="AlphaFoldDB" id="A0A268EH29"/>
<organism evidence="1 2">
    <name type="scientific">Paenibacillus campinasensis</name>
    <dbReference type="NCBI Taxonomy" id="66347"/>
    <lineage>
        <taxon>Bacteria</taxon>
        <taxon>Bacillati</taxon>
        <taxon>Bacillota</taxon>
        <taxon>Bacilli</taxon>
        <taxon>Bacillales</taxon>
        <taxon>Paenibacillaceae</taxon>
        <taxon>Paenibacillus</taxon>
    </lineage>
</organism>